<dbReference type="AlphaFoldDB" id="V8N6L9"/>
<dbReference type="PANTHER" id="PTHR12137">
    <property type="entry name" value="CARBOHYDRATE SULFOTRANSFERASE"/>
    <property type="match status" value="1"/>
</dbReference>
<keyword evidence="5 11" id="KW-0735">Signal-anchor</keyword>
<evidence type="ECO:0000256" key="11">
    <source>
        <dbReference type="RuleBase" id="RU364020"/>
    </source>
</evidence>
<organism evidence="12 13">
    <name type="scientific">Ophiophagus hannah</name>
    <name type="common">King cobra</name>
    <name type="synonym">Naja hannah</name>
    <dbReference type="NCBI Taxonomy" id="8665"/>
    <lineage>
        <taxon>Eukaryota</taxon>
        <taxon>Metazoa</taxon>
        <taxon>Chordata</taxon>
        <taxon>Craniata</taxon>
        <taxon>Vertebrata</taxon>
        <taxon>Euteleostomi</taxon>
        <taxon>Lepidosauria</taxon>
        <taxon>Squamata</taxon>
        <taxon>Bifurcata</taxon>
        <taxon>Unidentata</taxon>
        <taxon>Episquamata</taxon>
        <taxon>Toxicofera</taxon>
        <taxon>Serpentes</taxon>
        <taxon>Colubroidea</taxon>
        <taxon>Elapidae</taxon>
        <taxon>Elapinae</taxon>
        <taxon>Ophiophagus</taxon>
    </lineage>
</organism>
<sequence>TTLANEIKALFRKDNKFTGAVTFQEFVNYVVTRSNEHLDVHWKPMFQLCDPCNIHYDILGKYETLEEDANHTLNRIGVPEIVHYPDTQLNHTLLFIYASYYALLQIKVSGSIHCI</sequence>
<keyword evidence="6" id="KW-1133">Transmembrane helix</keyword>
<comment type="similarity">
    <text evidence="2 11">Belongs to the sulfotransferase 2 family.</text>
</comment>
<dbReference type="InterPro" id="IPR018011">
    <property type="entry name" value="Carb_sulfotrans_8-10"/>
</dbReference>
<evidence type="ECO:0000256" key="10">
    <source>
        <dbReference type="ARBA" id="ARBA00023277"/>
    </source>
</evidence>
<keyword evidence="3 11" id="KW-0808">Transferase</keyword>
<keyword evidence="10 11" id="KW-0119">Carbohydrate metabolism</keyword>
<protein>
    <recommendedName>
        <fullName evidence="11">Carbohydrate sulfotransferase</fullName>
        <ecNumber evidence="11">2.8.2.-</ecNumber>
    </recommendedName>
</protein>
<evidence type="ECO:0000313" key="12">
    <source>
        <dbReference type="EMBL" id="ETE57202.1"/>
    </source>
</evidence>
<name>V8N6L9_OPHHA</name>
<dbReference type="GO" id="GO:0016051">
    <property type="term" value="P:carbohydrate biosynthetic process"/>
    <property type="evidence" value="ECO:0007669"/>
    <property type="project" value="InterPro"/>
</dbReference>
<dbReference type="GO" id="GO:0008146">
    <property type="term" value="F:sulfotransferase activity"/>
    <property type="evidence" value="ECO:0007669"/>
    <property type="project" value="InterPro"/>
</dbReference>
<evidence type="ECO:0000256" key="8">
    <source>
        <dbReference type="ARBA" id="ARBA00023136"/>
    </source>
</evidence>
<comment type="caution">
    <text evidence="12">The sequence shown here is derived from an EMBL/GenBank/DDBJ whole genome shotgun (WGS) entry which is preliminary data.</text>
</comment>
<evidence type="ECO:0000256" key="3">
    <source>
        <dbReference type="ARBA" id="ARBA00022679"/>
    </source>
</evidence>
<feature type="non-terminal residue" evidence="12">
    <location>
        <position position="115"/>
    </location>
</feature>
<gene>
    <name evidence="12" type="primary">chst14</name>
    <name evidence="12" type="ORF">L345_17085</name>
</gene>
<evidence type="ECO:0000313" key="13">
    <source>
        <dbReference type="Proteomes" id="UP000018936"/>
    </source>
</evidence>
<keyword evidence="7 11" id="KW-0333">Golgi apparatus</keyword>
<accession>V8N6L9</accession>
<dbReference type="InterPro" id="IPR005331">
    <property type="entry name" value="Sulfotransferase"/>
</dbReference>
<dbReference type="PANTHER" id="PTHR12137:SF15">
    <property type="entry name" value="CARBOHYDRATE SULFOTRANSFERASE"/>
    <property type="match status" value="1"/>
</dbReference>
<keyword evidence="4" id="KW-0812">Transmembrane</keyword>
<evidence type="ECO:0000256" key="2">
    <source>
        <dbReference type="ARBA" id="ARBA00006339"/>
    </source>
</evidence>
<dbReference type="OrthoDB" id="2019940at2759"/>
<dbReference type="GO" id="GO:0000139">
    <property type="term" value="C:Golgi membrane"/>
    <property type="evidence" value="ECO:0007669"/>
    <property type="project" value="UniProtKB-SubCell"/>
</dbReference>
<evidence type="ECO:0000256" key="6">
    <source>
        <dbReference type="ARBA" id="ARBA00022989"/>
    </source>
</evidence>
<keyword evidence="8" id="KW-0472">Membrane</keyword>
<comment type="subcellular location">
    <subcellularLocation>
        <location evidence="1 11">Golgi apparatus membrane</location>
        <topology evidence="1 11">Single-pass type II membrane protein</topology>
    </subcellularLocation>
</comment>
<feature type="non-terminal residue" evidence="12">
    <location>
        <position position="1"/>
    </location>
</feature>
<evidence type="ECO:0000256" key="9">
    <source>
        <dbReference type="ARBA" id="ARBA00023180"/>
    </source>
</evidence>
<dbReference type="EMBL" id="AZIM01009317">
    <property type="protein sequence ID" value="ETE57202.1"/>
    <property type="molecule type" value="Genomic_DNA"/>
</dbReference>
<dbReference type="GO" id="GO:0030166">
    <property type="term" value="P:proteoglycan biosynthetic process"/>
    <property type="evidence" value="ECO:0007669"/>
    <property type="project" value="TreeGrafter"/>
</dbReference>
<evidence type="ECO:0000256" key="1">
    <source>
        <dbReference type="ARBA" id="ARBA00004323"/>
    </source>
</evidence>
<evidence type="ECO:0000256" key="4">
    <source>
        <dbReference type="ARBA" id="ARBA00022692"/>
    </source>
</evidence>
<keyword evidence="9 11" id="KW-0325">Glycoprotein</keyword>
<dbReference type="EC" id="2.8.2.-" evidence="11"/>
<dbReference type="Pfam" id="PF03567">
    <property type="entry name" value="Sulfotransfer_2"/>
    <property type="match status" value="1"/>
</dbReference>
<proteinExistence type="inferred from homology"/>
<keyword evidence="13" id="KW-1185">Reference proteome</keyword>
<reference evidence="12 13" key="1">
    <citation type="journal article" date="2013" name="Proc. Natl. Acad. Sci. U.S.A.">
        <title>The king cobra genome reveals dynamic gene evolution and adaptation in the snake venom system.</title>
        <authorList>
            <person name="Vonk F.J."/>
            <person name="Casewell N.R."/>
            <person name="Henkel C.V."/>
            <person name="Heimberg A.M."/>
            <person name="Jansen H.J."/>
            <person name="McCleary R.J."/>
            <person name="Kerkkamp H.M."/>
            <person name="Vos R.A."/>
            <person name="Guerreiro I."/>
            <person name="Calvete J.J."/>
            <person name="Wuster W."/>
            <person name="Woods A.E."/>
            <person name="Logan J.M."/>
            <person name="Harrison R.A."/>
            <person name="Castoe T.A."/>
            <person name="de Koning A.P."/>
            <person name="Pollock D.D."/>
            <person name="Yandell M."/>
            <person name="Calderon D."/>
            <person name="Renjifo C."/>
            <person name="Currier R.B."/>
            <person name="Salgado D."/>
            <person name="Pla D."/>
            <person name="Sanz L."/>
            <person name="Hyder A.S."/>
            <person name="Ribeiro J.M."/>
            <person name="Arntzen J.W."/>
            <person name="van den Thillart G.E."/>
            <person name="Boetzer M."/>
            <person name="Pirovano W."/>
            <person name="Dirks R.P."/>
            <person name="Spaink H.P."/>
            <person name="Duboule D."/>
            <person name="McGlinn E."/>
            <person name="Kini R.M."/>
            <person name="Richardson M.K."/>
        </authorList>
    </citation>
    <scope>NUCLEOTIDE SEQUENCE</scope>
    <source>
        <tissue evidence="12">Blood</tissue>
    </source>
</reference>
<dbReference type="Proteomes" id="UP000018936">
    <property type="component" value="Unassembled WGS sequence"/>
</dbReference>
<evidence type="ECO:0000256" key="5">
    <source>
        <dbReference type="ARBA" id="ARBA00022968"/>
    </source>
</evidence>
<evidence type="ECO:0000256" key="7">
    <source>
        <dbReference type="ARBA" id="ARBA00023034"/>
    </source>
</evidence>